<evidence type="ECO:0000313" key="2">
    <source>
        <dbReference type="Proteomes" id="UP000186058"/>
    </source>
</evidence>
<gene>
    <name evidence="1" type="ORF">A3844_21535</name>
</gene>
<sequence length="141" mass="16605">MSVYYLDKVFQGRSNGMDFLLDIIYSFPAGGEYLYFEYGYSYVNEFPYKNVVNFEDEVHRIWYQPKDKEEAKSILNFDFLVNAMVLMKDKDIESCKYRLRVVEGLESVELMVTEMREGDLQALLKTSLKPFLEQGVKVLTE</sequence>
<comment type="caution">
    <text evidence="1">The sequence shown here is derived from an EMBL/GenBank/DDBJ whole genome shotgun (WGS) entry which is preliminary data.</text>
</comment>
<dbReference type="EMBL" id="LVWI01000059">
    <property type="protein sequence ID" value="OKP83428.1"/>
    <property type="molecule type" value="Genomic_DNA"/>
</dbReference>
<dbReference type="RefSeq" id="WP_074108470.1">
    <property type="nucleotide sequence ID" value="NZ_LVWI01000059.1"/>
</dbReference>
<name>A0ABX3EMA6_9BACL</name>
<proteinExistence type="predicted"/>
<keyword evidence="2" id="KW-1185">Reference proteome</keyword>
<reference evidence="1 2" key="1">
    <citation type="submission" date="2016-03" db="EMBL/GenBank/DDBJ databases">
        <authorList>
            <person name="Sant'Anna F.H."/>
            <person name="Ambrosini A."/>
            <person name="Souza R."/>
            <person name="Bach E."/>
            <person name="Fernandes G."/>
            <person name="Balsanelli E."/>
            <person name="Baura V.A."/>
            <person name="Souza E.M."/>
            <person name="Passaglia L."/>
        </authorList>
    </citation>
    <scope>NUCLEOTIDE SEQUENCE [LARGE SCALE GENOMIC DNA]</scope>
    <source>
        <strain evidence="1 2">P26E</strain>
    </source>
</reference>
<accession>A0ABX3EMA6</accession>
<dbReference type="Proteomes" id="UP000186058">
    <property type="component" value="Unassembled WGS sequence"/>
</dbReference>
<protein>
    <submittedName>
        <fullName evidence="1">Uncharacterized protein</fullName>
    </submittedName>
</protein>
<evidence type="ECO:0000313" key="1">
    <source>
        <dbReference type="EMBL" id="OKP83428.1"/>
    </source>
</evidence>
<organism evidence="1 2">
    <name type="scientific">Paenibacillus helianthi</name>
    <dbReference type="NCBI Taxonomy" id="1349432"/>
    <lineage>
        <taxon>Bacteria</taxon>
        <taxon>Bacillati</taxon>
        <taxon>Bacillota</taxon>
        <taxon>Bacilli</taxon>
        <taxon>Bacillales</taxon>
        <taxon>Paenibacillaceae</taxon>
        <taxon>Paenibacillus</taxon>
    </lineage>
</organism>